<evidence type="ECO:0000259" key="1">
    <source>
        <dbReference type="Pfam" id="PF01636"/>
    </source>
</evidence>
<sequence>MPSAPNDAPQLVELAGNHGLKLKPDTLSVNEAGLDYRVVMARDVEDTPWVLRIPRREDVSAKLPDEKKILDFIGPRLGVAVPRWQVAHRDLIAYPALPGRPGLTLDPASGEPVWHFDRESPVYARQFGQLLARMHAIDVEDARRAGLIVETPDQVRANWASDIARIKQAFDVAPALLQRWERWLGDDSYWPRFVTLTHGEMYPAHVLLAPDDTITGVLDWTTAKVGDPARDFVFQKMLGVDAVFEATVDAYVKAGGQVPDRLGDHCVELLAASPAGYALFALTTGLPEHRAAAQAQLNPKAAM</sequence>
<dbReference type="EMBL" id="BJVY01000028">
    <property type="protein sequence ID" value="GEL72836.1"/>
    <property type="molecule type" value="Genomic_DNA"/>
</dbReference>
<keyword evidence="2" id="KW-0808">Transferase</keyword>
<dbReference type="Gene3D" id="3.90.1200.10">
    <property type="match status" value="1"/>
</dbReference>
<evidence type="ECO:0000313" key="4">
    <source>
        <dbReference type="Proteomes" id="UP000198717"/>
    </source>
</evidence>
<dbReference type="PANTHER" id="PTHR21310">
    <property type="entry name" value="AMINOGLYCOSIDE PHOSPHOTRANSFERASE-RELATED-RELATED"/>
    <property type="match status" value="1"/>
</dbReference>
<keyword evidence="4" id="KW-1185">Reference proteome</keyword>
<dbReference type="InterPro" id="IPR051678">
    <property type="entry name" value="AGP_Transferase"/>
</dbReference>
<proteinExistence type="predicted"/>
<dbReference type="RefSeq" id="WP_090495112.1">
    <property type="nucleotide sequence ID" value="NZ_BJVY01000028.1"/>
</dbReference>
<evidence type="ECO:0000313" key="2">
    <source>
        <dbReference type="EMBL" id="GEL72836.1"/>
    </source>
</evidence>
<dbReference type="Gene3D" id="3.30.200.20">
    <property type="entry name" value="Phosphorylase Kinase, domain 1"/>
    <property type="match status" value="1"/>
</dbReference>
<dbReference type="Proteomes" id="UP000321224">
    <property type="component" value="Unassembled WGS sequence"/>
</dbReference>
<dbReference type="GO" id="GO:0016740">
    <property type="term" value="F:transferase activity"/>
    <property type="evidence" value="ECO:0007669"/>
    <property type="project" value="UniProtKB-KW"/>
</dbReference>
<dbReference type="InterPro" id="IPR011009">
    <property type="entry name" value="Kinase-like_dom_sf"/>
</dbReference>
<dbReference type="Pfam" id="PF01636">
    <property type="entry name" value="APH"/>
    <property type="match status" value="1"/>
</dbReference>
<reference evidence="3 4" key="1">
    <citation type="submission" date="2016-10" db="EMBL/GenBank/DDBJ databases">
        <authorList>
            <person name="Varghese N."/>
            <person name="Submissions S."/>
        </authorList>
    </citation>
    <scope>NUCLEOTIDE SEQUENCE [LARGE SCALE GENOMIC DNA]</scope>
    <source>
        <strain evidence="3 4">DSM 2260</strain>
    </source>
</reference>
<protein>
    <submittedName>
        <fullName evidence="2">Aminoglycoside phosphotransferase</fullName>
    </submittedName>
    <submittedName>
        <fullName evidence="3">Macrolide phosphotransferase</fullName>
    </submittedName>
</protein>
<reference evidence="2 5" key="2">
    <citation type="submission" date="2019-07" db="EMBL/GenBank/DDBJ databases">
        <title>Whole genome shotgun sequence of Myxococcus virescens NBRC 100334.</title>
        <authorList>
            <person name="Hosoyama A."/>
            <person name="Uohara A."/>
            <person name="Ohji S."/>
            <person name="Ichikawa N."/>
        </authorList>
    </citation>
    <scope>NUCLEOTIDE SEQUENCE [LARGE SCALE GENOMIC DNA]</scope>
    <source>
        <strain evidence="2 5">NBRC 100334</strain>
    </source>
</reference>
<dbReference type="SUPFAM" id="SSF56112">
    <property type="entry name" value="Protein kinase-like (PK-like)"/>
    <property type="match status" value="1"/>
</dbReference>
<dbReference type="Proteomes" id="UP000198717">
    <property type="component" value="Unassembled WGS sequence"/>
</dbReference>
<accession>A0A511HGY2</accession>
<organism evidence="2 5">
    <name type="scientific">Myxococcus virescens</name>
    <dbReference type="NCBI Taxonomy" id="83456"/>
    <lineage>
        <taxon>Bacteria</taxon>
        <taxon>Pseudomonadati</taxon>
        <taxon>Myxococcota</taxon>
        <taxon>Myxococcia</taxon>
        <taxon>Myxococcales</taxon>
        <taxon>Cystobacterineae</taxon>
        <taxon>Myxococcaceae</taxon>
        <taxon>Myxococcus</taxon>
    </lineage>
</organism>
<dbReference type="AlphaFoldDB" id="A0A511HGY2"/>
<comment type="caution">
    <text evidence="2">The sequence shown here is derived from an EMBL/GenBank/DDBJ whole genome shotgun (WGS) entry which is preliminary data.</text>
</comment>
<evidence type="ECO:0000313" key="5">
    <source>
        <dbReference type="Proteomes" id="UP000321224"/>
    </source>
</evidence>
<name>A0A511HGY2_9BACT</name>
<feature type="domain" description="Aminoglycoside phosphotransferase" evidence="1">
    <location>
        <begin position="28"/>
        <end position="262"/>
    </location>
</feature>
<dbReference type="PANTHER" id="PTHR21310:SF15">
    <property type="entry name" value="AMINOGLYCOSIDE PHOSPHOTRANSFERASE DOMAIN-CONTAINING PROTEIN"/>
    <property type="match status" value="1"/>
</dbReference>
<dbReference type="InterPro" id="IPR002575">
    <property type="entry name" value="Aminoglycoside_PTrfase"/>
</dbReference>
<dbReference type="CDD" id="cd05152">
    <property type="entry name" value="MPH2"/>
    <property type="match status" value="1"/>
</dbReference>
<gene>
    <name evidence="2" type="ORF">MVI01_46200</name>
    <name evidence="3" type="ORF">SAMN04488504_12159</name>
</gene>
<dbReference type="EMBL" id="FNAJ01000021">
    <property type="protein sequence ID" value="SDF14048.1"/>
    <property type="molecule type" value="Genomic_DNA"/>
</dbReference>
<evidence type="ECO:0000313" key="3">
    <source>
        <dbReference type="EMBL" id="SDF14048.1"/>
    </source>
</evidence>